<feature type="transmembrane region" description="Helical" evidence="6">
    <location>
        <begin position="454"/>
        <end position="473"/>
    </location>
</feature>
<evidence type="ECO:0000313" key="9">
    <source>
        <dbReference type="Proteomes" id="UP000187166"/>
    </source>
</evidence>
<keyword evidence="4 6" id="KW-1133">Transmembrane helix</keyword>
<feature type="transmembrane region" description="Helical" evidence="6">
    <location>
        <begin position="424"/>
        <end position="442"/>
    </location>
</feature>
<protein>
    <submittedName>
        <fullName evidence="8">DNA internalization-related competence protein ComEC/Rec2</fullName>
    </submittedName>
</protein>
<feature type="transmembrane region" description="Helical" evidence="6">
    <location>
        <begin position="248"/>
        <end position="272"/>
    </location>
</feature>
<gene>
    <name evidence="8" type="ORF">BIV18_02510</name>
</gene>
<dbReference type="AlphaFoldDB" id="A0A1U7LYJ8"/>
<organism evidence="8 9">
    <name type="scientific">Peptoniphilus porci</name>
    <dbReference type="NCBI Taxonomy" id="2652280"/>
    <lineage>
        <taxon>Bacteria</taxon>
        <taxon>Bacillati</taxon>
        <taxon>Bacillota</taxon>
        <taxon>Tissierellia</taxon>
        <taxon>Tissierellales</taxon>
        <taxon>Peptoniphilaceae</taxon>
        <taxon>Peptoniphilus</taxon>
    </lineage>
</organism>
<dbReference type="SUPFAM" id="SSF56281">
    <property type="entry name" value="Metallo-hydrolase/oxidoreductase"/>
    <property type="match status" value="1"/>
</dbReference>
<dbReference type="SMART" id="SM00849">
    <property type="entry name" value="Lactamase_B"/>
    <property type="match status" value="1"/>
</dbReference>
<evidence type="ECO:0000256" key="5">
    <source>
        <dbReference type="ARBA" id="ARBA00023136"/>
    </source>
</evidence>
<dbReference type="PANTHER" id="PTHR30619:SF7">
    <property type="entry name" value="BETA-LACTAMASE DOMAIN PROTEIN"/>
    <property type="match status" value="1"/>
</dbReference>
<evidence type="ECO:0000256" key="1">
    <source>
        <dbReference type="ARBA" id="ARBA00004651"/>
    </source>
</evidence>
<dbReference type="NCBIfam" id="TIGR00360">
    <property type="entry name" value="ComEC_N-term"/>
    <property type="match status" value="1"/>
</dbReference>
<dbReference type="InterPro" id="IPR036866">
    <property type="entry name" value="RibonucZ/Hydroxyglut_hydro"/>
</dbReference>
<dbReference type="PANTHER" id="PTHR30619">
    <property type="entry name" value="DNA INTERNALIZATION/COMPETENCE PROTEIN COMEC/REC2"/>
    <property type="match status" value="1"/>
</dbReference>
<keyword evidence="5 6" id="KW-0472">Membrane</keyword>
<dbReference type="EMBL" id="MJIH01000001">
    <property type="protein sequence ID" value="OLR64495.1"/>
    <property type="molecule type" value="Genomic_DNA"/>
</dbReference>
<keyword evidence="9" id="KW-1185">Reference proteome</keyword>
<feature type="transmembrane region" description="Helical" evidence="6">
    <location>
        <begin position="208"/>
        <end position="227"/>
    </location>
</feature>
<dbReference type="InterPro" id="IPR004477">
    <property type="entry name" value="ComEC_N"/>
</dbReference>
<keyword evidence="3 6" id="KW-0812">Transmembrane</keyword>
<sequence>MYLFGAIFLGILLSIFTKMSLLTAILFWTLALVLVMKKGDKKLFLFPIIIFAVYINFNFRDYKIEDFSGEVIGKVISSKEDRSILKTSSISGKKLNTKILVYEKLEGGANYKIFGKFSSPLPAMNYGTFDFEKNNKSQGIYAIGNIKSCKKISEPSVFYRLSNFCIDRAKKFYSENLDERNSNLMSSIVLADKSLIEEGDRDRFNNLGISHILAVSGLHIGVLAIFLESITKKITKNRKITDFVVTMALLFYIITIGFPISALRAFLFFLLYKGNIYLKKDLDVKKIYFLSLSIILFINPMAIYSISMIMSYGAIFGLVFVYPALNSKVAGSGIIKKSILGTASTLISIFPIINYYFDGFSILVFIVNLVIVPIYSAIISLGFILGVGILPRLLGNILNILMNATYGLESLFISRGSFFTTIRAFKFEYIFAYYILLILILYRHKLKEIIVPNIKVIEIYIVVFFVVTSLGILEDYHTYKECHLYIGQGDSTLISFRDKNYLIDTGGARYENKIAEKFLFPTLKVRGISKIDGIFLSHFDDDHAGNLNKLVKKYNVKNVYINHLPKDPKILEDAKKFSKVIMLKKGDIIKISKDTKIEVISDFLNSEDENDNSMVLLIDHRGFKTLFTGDISEKVEKEINSKIDILKVAHHGSKTSTSSEFLDNTKPKIAIISAGVDNSYGHPHQEVIQNLEKHDIIYYITAKDGEVDLKMQSDKLKIDTKKEEVDLKFYILLIILNTTLLYIVARENYELQTNLQRRNT</sequence>
<dbReference type="InterPro" id="IPR001279">
    <property type="entry name" value="Metallo-B-lactamas"/>
</dbReference>
<dbReference type="GO" id="GO:0005886">
    <property type="term" value="C:plasma membrane"/>
    <property type="evidence" value="ECO:0007669"/>
    <property type="project" value="UniProtKB-SubCell"/>
</dbReference>
<dbReference type="InterPro" id="IPR004797">
    <property type="entry name" value="Competence_ComEC/Rec2"/>
</dbReference>
<evidence type="ECO:0000259" key="7">
    <source>
        <dbReference type="SMART" id="SM00849"/>
    </source>
</evidence>
<accession>A0A1U7LYJ8</accession>
<dbReference type="InterPro" id="IPR052159">
    <property type="entry name" value="Competence_DNA_uptake"/>
</dbReference>
<keyword evidence="2" id="KW-1003">Cell membrane</keyword>
<dbReference type="NCBIfam" id="TIGR00361">
    <property type="entry name" value="ComEC_Rec2"/>
    <property type="match status" value="1"/>
</dbReference>
<feature type="domain" description="Metallo-beta-lactamase" evidence="7">
    <location>
        <begin position="488"/>
        <end position="676"/>
    </location>
</feature>
<evidence type="ECO:0000256" key="3">
    <source>
        <dbReference type="ARBA" id="ARBA00022692"/>
    </source>
</evidence>
<evidence type="ECO:0000256" key="6">
    <source>
        <dbReference type="SAM" id="Phobius"/>
    </source>
</evidence>
<proteinExistence type="predicted"/>
<dbReference type="Pfam" id="PF03772">
    <property type="entry name" value="Competence"/>
    <property type="match status" value="1"/>
</dbReference>
<name>A0A1U7LYJ8_9FIRM</name>
<feature type="transmembrane region" description="Helical" evidence="6">
    <location>
        <begin position="337"/>
        <end position="357"/>
    </location>
</feature>
<dbReference type="Pfam" id="PF00753">
    <property type="entry name" value="Lactamase_B"/>
    <property type="match status" value="1"/>
</dbReference>
<dbReference type="Proteomes" id="UP000187166">
    <property type="component" value="Unassembled WGS sequence"/>
</dbReference>
<comment type="subcellular location">
    <subcellularLocation>
        <location evidence="1">Cell membrane</location>
        <topology evidence="1">Multi-pass membrane protein</topology>
    </subcellularLocation>
</comment>
<feature type="transmembrane region" description="Helical" evidence="6">
    <location>
        <begin position="6"/>
        <end position="36"/>
    </location>
</feature>
<dbReference type="Gene3D" id="3.60.15.10">
    <property type="entry name" value="Ribonuclease Z/Hydroxyacylglutathione hydrolase-like"/>
    <property type="match status" value="1"/>
</dbReference>
<dbReference type="InterPro" id="IPR035681">
    <property type="entry name" value="ComA-like_MBL"/>
</dbReference>
<evidence type="ECO:0000256" key="4">
    <source>
        <dbReference type="ARBA" id="ARBA00022989"/>
    </source>
</evidence>
<evidence type="ECO:0000313" key="8">
    <source>
        <dbReference type="EMBL" id="OLR64495.1"/>
    </source>
</evidence>
<feature type="transmembrane region" description="Helical" evidence="6">
    <location>
        <begin position="292"/>
        <end position="325"/>
    </location>
</feature>
<comment type="caution">
    <text evidence="8">The sequence shown here is derived from an EMBL/GenBank/DDBJ whole genome shotgun (WGS) entry which is preliminary data.</text>
</comment>
<evidence type="ECO:0000256" key="2">
    <source>
        <dbReference type="ARBA" id="ARBA00022475"/>
    </source>
</evidence>
<feature type="transmembrane region" description="Helical" evidence="6">
    <location>
        <begin position="363"/>
        <end position="390"/>
    </location>
</feature>
<dbReference type="STRING" id="1465756.BIV18_02510"/>
<reference evidence="8 9" key="1">
    <citation type="journal article" date="2016" name="Appl. Environ. Microbiol.">
        <title>Function and Phylogeny of Bacterial Butyryl Coenzyme A:Acetate Transferases and Their Diversity in the Proximal Colon of Swine.</title>
        <authorList>
            <person name="Trachsel J."/>
            <person name="Bayles D.O."/>
            <person name="Looft T."/>
            <person name="Levine U.Y."/>
            <person name="Allen H.K."/>
        </authorList>
    </citation>
    <scope>NUCLEOTIDE SEQUENCE [LARGE SCALE GENOMIC DNA]</scope>
    <source>
        <strain evidence="8 9">35-6-1</strain>
    </source>
</reference>
<dbReference type="CDD" id="cd07731">
    <property type="entry name" value="ComA-like_MBL-fold"/>
    <property type="match status" value="1"/>
</dbReference>
<dbReference type="GO" id="GO:0030420">
    <property type="term" value="P:establishment of competence for transformation"/>
    <property type="evidence" value="ECO:0007669"/>
    <property type="project" value="InterPro"/>
</dbReference>
<feature type="transmembrane region" description="Helical" evidence="6">
    <location>
        <begin position="43"/>
        <end position="59"/>
    </location>
</feature>